<protein>
    <recommendedName>
        <fullName evidence="6">WH2 domain-containing protein</fullName>
    </recommendedName>
</protein>
<evidence type="ECO:0000256" key="1">
    <source>
        <dbReference type="SAM" id="MobiDB-lite"/>
    </source>
</evidence>
<dbReference type="EMBL" id="QLLG01000565">
    <property type="protein sequence ID" value="RMX62585.1"/>
    <property type="molecule type" value="Genomic_DNA"/>
</dbReference>
<feature type="compositionally biased region" description="Pro residues" evidence="1">
    <location>
        <begin position="9"/>
        <end position="25"/>
    </location>
</feature>
<evidence type="ECO:0008006" key="6">
    <source>
        <dbReference type="Google" id="ProtNLM"/>
    </source>
</evidence>
<gene>
    <name evidence="3" type="ORF">DD237_008170</name>
    <name evidence="2" type="ORF">DD238_008086</name>
</gene>
<evidence type="ECO:0000313" key="5">
    <source>
        <dbReference type="Proteomes" id="UP000286097"/>
    </source>
</evidence>
<feature type="compositionally biased region" description="Basic and acidic residues" evidence="1">
    <location>
        <begin position="153"/>
        <end position="165"/>
    </location>
</feature>
<dbReference type="EMBL" id="QKXF01000390">
    <property type="protein sequence ID" value="RQM11759.1"/>
    <property type="molecule type" value="Genomic_DNA"/>
</dbReference>
<feature type="compositionally biased region" description="Pro residues" evidence="1">
    <location>
        <begin position="122"/>
        <end position="131"/>
    </location>
</feature>
<dbReference type="VEuPathDB" id="FungiDB:DD237_008170"/>
<comment type="caution">
    <text evidence="2">The sequence shown here is derived from an EMBL/GenBank/DDBJ whole genome shotgun (WGS) entry which is preliminary data.</text>
</comment>
<dbReference type="Proteomes" id="UP000286097">
    <property type="component" value="Unassembled WGS sequence"/>
</dbReference>
<feature type="region of interest" description="Disordered" evidence="1">
    <location>
        <begin position="1"/>
        <end position="208"/>
    </location>
</feature>
<evidence type="ECO:0000313" key="4">
    <source>
        <dbReference type="Proteomes" id="UP000282087"/>
    </source>
</evidence>
<name>A0A3M6V756_9STRA</name>
<dbReference type="Proteomes" id="UP000282087">
    <property type="component" value="Unassembled WGS sequence"/>
</dbReference>
<reference evidence="4 5" key="1">
    <citation type="submission" date="2018-06" db="EMBL/GenBank/DDBJ databases">
        <title>Comparative genomics of downy mildews reveals potential adaptations to biotrophy.</title>
        <authorList>
            <person name="Fletcher K."/>
            <person name="Klosterman S.J."/>
            <person name="Derevnina L."/>
            <person name="Martin F."/>
            <person name="Koike S."/>
            <person name="Reyes Chin-Wo S."/>
            <person name="Mou B."/>
            <person name="Michelmore R."/>
        </authorList>
    </citation>
    <scope>NUCLEOTIDE SEQUENCE [LARGE SCALE GENOMIC DNA]</scope>
    <source>
        <strain evidence="3 5">R13</strain>
        <strain evidence="2 4">R14</strain>
    </source>
</reference>
<evidence type="ECO:0000313" key="2">
    <source>
        <dbReference type="EMBL" id="RMX62585.1"/>
    </source>
</evidence>
<feature type="compositionally biased region" description="Polar residues" evidence="1">
    <location>
        <begin position="188"/>
        <end position="198"/>
    </location>
</feature>
<proteinExistence type="predicted"/>
<accession>A0A3M6V756</accession>
<feature type="compositionally biased region" description="Basic and acidic residues" evidence="1">
    <location>
        <begin position="94"/>
        <end position="106"/>
    </location>
</feature>
<dbReference type="AlphaFoldDB" id="A0A3M6V756"/>
<evidence type="ECO:0000313" key="3">
    <source>
        <dbReference type="EMBL" id="RQM11759.1"/>
    </source>
</evidence>
<organism evidence="2 4">
    <name type="scientific">Peronospora effusa</name>
    <dbReference type="NCBI Taxonomy" id="542832"/>
    <lineage>
        <taxon>Eukaryota</taxon>
        <taxon>Sar</taxon>
        <taxon>Stramenopiles</taxon>
        <taxon>Oomycota</taxon>
        <taxon>Peronosporomycetes</taxon>
        <taxon>Peronosporales</taxon>
        <taxon>Peronosporaceae</taxon>
        <taxon>Peronospora</taxon>
    </lineage>
</organism>
<keyword evidence="4" id="KW-1185">Reference proteome</keyword>
<sequence length="235" mass="25498">MNSEDEDTPPPPPPQEDGPPTPPAPEELDNQPPVTSLLDQIRNPKLKLRKVGPSENKADPVAKTADNANKPLTIAEEMQQRMLRRQAAISGKQDQMEQRREREKASAKPVTVLTAKEMTTPAQPPPPPPPSDGGQQYGKLPTLAMSDDGSDDGPGRFGDDDKSTDGDDFLAQIRNIKKKQDEGGLTAAATSKQPPSLSKTEEIKNPVANFESQMVGLRNRDDSLSLSEASDWSDD</sequence>